<evidence type="ECO:0000313" key="1">
    <source>
        <dbReference type="EMBL" id="KAK4111891.1"/>
    </source>
</evidence>
<sequence length="166" mass="18202">MPSQGINPRTPSAASSSSAFSAPFLRNCPSSVTCQRCDISVLDLDPTELLDPVAITRVASLVARLPAGSNSARRPTAFPKCYVQYLAQPHDFNCCFLDKAARTTEVELLRARRQVKPLAHLQPWRCAPCHRVQRPELRKSAPTSIGLCPFLLNPTSSRAAATYRNP</sequence>
<evidence type="ECO:0000313" key="2">
    <source>
        <dbReference type="Proteomes" id="UP001302812"/>
    </source>
</evidence>
<protein>
    <submittedName>
        <fullName evidence="1">Uncharacterized protein</fullName>
    </submittedName>
</protein>
<organism evidence="1 2">
    <name type="scientific">Canariomyces notabilis</name>
    <dbReference type="NCBI Taxonomy" id="2074819"/>
    <lineage>
        <taxon>Eukaryota</taxon>
        <taxon>Fungi</taxon>
        <taxon>Dikarya</taxon>
        <taxon>Ascomycota</taxon>
        <taxon>Pezizomycotina</taxon>
        <taxon>Sordariomycetes</taxon>
        <taxon>Sordariomycetidae</taxon>
        <taxon>Sordariales</taxon>
        <taxon>Chaetomiaceae</taxon>
        <taxon>Canariomyces</taxon>
    </lineage>
</organism>
<dbReference type="AlphaFoldDB" id="A0AAN6YR07"/>
<reference evidence="1" key="1">
    <citation type="journal article" date="2023" name="Mol. Phylogenet. Evol.">
        <title>Genome-scale phylogeny and comparative genomics of the fungal order Sordariales.</title>
        <authorList>
            <person name="Hensen N."/>
            <person name="Bonometti L."/>
            <person name="Westerberg I."/>
            <person name="Brannstrom I.O."/>
            <person name="Guillou S."/>
            <person name="Cros-Aarteil S."/>
            <person name="Calhoun S."/>
            <person name="Haridas S."/>
            <person name="Kuo A."/>
            <person name="Mondo S."/>
            <person name="Pangilinan J."/>
            <person name="Riley R."/>
            <person name="LaButti K."/>
            <person name="Andreopoulos B."/>
            <person name="Lipzen A."/>
            <person name="Chen C."/>
            <person name="Yan M."/>
            <person name="Daum C."/>
            <person name="Ng V."/>
            <person name="Clum A."/>
            <person name="Steindorff A."/>
            <person name="Ohm R.A."/>
            <person name="Martin F."/>
            <person name="Silar P."/>
            <person name="Natvig D.O."/>
            <person name="Lalanne C."/>
            <person name="Gautier V."/>
            <person name="Ament-Velasquez S.L."/>
            <person name="Kruys A."/>
            <person name="Hutchinson M.I."/>
            <person name="Powell A.J."/>
            <person name="Barry K."/>
            <person name="Miller A.N."/>
            <person name="Grigoriev I.V."/>
            <person name="Debuchy R."/>
            <person name="Gladieux P."/>
            <person name="Hiltunen Thoren M."/>
            <person name="Johannesson H."/>
        </authorList>
    </citation>
    <scope>NUCLEOTIDE SEQUENCE</scope>
    <source>
        <strain evidence="1">CBS 508.74</strain>
    </source>
</reference>
<keyword evidence="2" id="KW-1185">Reference proteome</keyword>
<dbReference type="Proteomes" id="UP001302812">
    <property type="component" value="Unassembled WGS sequence"/>
</dbReference>
<comment type="caution">
    <text evidence="1">The sequence shown here is derived from an EMBL/GenBank/DDBJ whole genome shotgun (WGS) entry which is preliminary data.</text>
</comment>
<dbReference type="GeneID" id="89932695"/>
<proteinExistence type="predicted"/>
<reference evidence="1" key="2">
    <citation type="submission" date="2023-05" db="EMBL/GenBank/DDBJ databases">
        <authorList>
            <consortium name="Lawrence Berkeley National Laboratory"/>
            <person name="Steindorff A."/>
            <person name="Hensen N."/>
            <person name="Bonometti L."/>
            <person name="Westerberg I."/>
            <person name="Brannstrom I.O."/>
            <person name="Guillou S."/>
            <person name="Cros-Aarteil S."/>
            <person name="Calhoun S."/>
            <person name="Haridas S."/>
            <person name="Kuo A."/>
            <person name="Mondo S."/>
            <person name="Pangilinan J."/>
            <person name="Riley R."/>
            <person name="Labutti K."/>
            <person name="Andreopoulos B."/>
            <person name="Lipzen A."/>
            <person name="Chen C."/>
            <person name="Yanf M."/>
            <person name="Daum C."/>
            <person name="Ng V."/>
            <person name="Clum A."/>
            <person name="Ohm R."/>
            <person name="Martin F."/>
            <person name="Silar P."/>
            <person name="Natvig D."/>
            <person name="Lalanne C."/>
            <person name="Gautier V."/>
            <person name="Ament-Velasquez S.L."/>
            <person name="Kruys A."/>
            <person name="Hutchinson M.I."/>
            <person name="Powell A.J."/>
            <person name="Barry K."/>
            <person name="Miller A.N."/>
            <person name="Grigoriev I.V."/>
            <person name="Debuchy R."/>
            <person name="Gladieux P."/>
            <person name="Thoren M.H."/>
            <person name="Johannesson H."/>
        </authorList>
    </citation>
    <scope>NUCLEOTIDE SEQUENCE</scope>
    <source>
        <strain evidence="1">CBS 508.74</strain>
    </source>
</reference>
<dbReference type="RefSeq" id="XP_064669461.1">
    <property type="nucleotide sequence ID" value="XM_064808572.1"/>
</dbReference>
<name>A0AAN6YR07_9PEZI</name>
<gene>
    <name evidence="1" type="ORF">N656DRAFT_127713</name>
</gene>
<dbReference type="EMBL" id="MU853344">
    <property type="protein sequence ID" value="KAK4111891.1"/>
    <property type="molecule type" value="Genomic_DNA"/>
</dbReference>
<accession>A0AAN6YR07</accession>